<reference evidence="2 3" key="1">
    <citation type="submission" date="2015-02" db="EMBL/GenBank/DDBJ databases">
        <title>Sequencing of Listeria spp. dairy environmental strains.</title>
        <authorList>
            <person name="Muhterem-Uyar M."/>
            <person name="Wagner M."/>
            <person name="Schmitz-Esser S."/>
            <person name="Stessl B."/>
        </authorList>
    </citation>
    <scope>NUCLEOTIDE SEQUENCE [LARGE SCALE GENOMIC DNA]</scope>
    <source>
        <strain evidence="2 3">7KSM</strain>
    </source>
</reference>
<evidence type="ECO:0000313" key="3">
    <source>
        <dbReference type="Proteomes" id="UP000033536"/>
    </source>
</evidence>
<name>A0ABR5E859_LISSE</name>
<feature type="transmembrane region" description="Helical" evidence="1">
    <location>
        <begin position="21"/>
        <end position="41"/>
    </location>
</feature>
<proteinExistence type="predicted"/>
<evidence type="ECO:0008006" key="4">
    <source>
        <dbReference type="Google" id="ProtNLM"/>
    </source>
</evidence>
<accession>A0ABR5E859</accession>
<sequence>MRSVFLTLFDSIRRALISARILLFTEIIFFVAPILFFVYLVLISWQTHLDMLEPIKQSPVYALYFIMFLSFFFCGFVTRFIRKESRINKENSLLKFELLLLTGSQLLVLNLFCAALLVWYIQREYGQSIFKIKLKNQSINFKNWAFIIACYIFLVAILVFILRLVLKTQ</sequence>
<evidence type="ECO:0000313" key="2">
    <source>
        <dbReference type="EMBL" id="KKD46279.1"/>
    </source>
</evidence>
<organism evidence="2 3">
    <name type="scientific">Listeria seeligeri</name>
    <dbReference type="NCBI Taxonomy" id="1640"/>
    <lineage>
        <taxon>Bacteria</taxon>
        <taxon>Bacillati</taxon>
        <taxon>Bacillota</taxon>
        <taxon>Bacilli</taxon>
        <taxon>Bacillales</taxon>
        <taxon>Listeriaceae</taxon>
        <taxon>Listeria</taxon>
    </lineage>
</organism>
<dbReference type="EMBL" id="JYOM01000012">
    <property type="protein sequence ID" value="KKD46279.1"/>
    <property type="molecule type" value="Genomic_DNA"/>
</dbReference>
<keyword evidence="3" id="KW-1185">Reference proteome</keyword>
<evidence type="ECO:0000256" key="1">
    <source>
        <dbReference type="SAM" id="Phobius"/>
    </source>
</evidence>
<comment type="caution">
    <text evidence="2">The sequence shown here is derived from an EMBL/GenBank/DDBJ whole genome shotgun (WGS) entry which is preliminary data.</text>
</comment>
<keyword evidence="1" id="KW-0812">Transmembrane</keyword>
<gene>
    <name evidence="2" type="ORF">UQ68_07365</name>
</gene>
<feature type="transmembrane region" description="Helical" evidence="1">
    <location>
        <begin position="141"/>
        <end position="166"/>
    </location>
</feature>
<dbReference type="Proteomes" id="UP000033536">
    <property type="component" value="Unassembled WGS sequence"/>
</dbReference>
<keyword evidence="1" id="KW-0472">Membrane</keyword>
<feature type="transmembrane region" description="Helical" evidence="1">
    <location>
        <begin position="98"/>
        <end position="121"/>
    </location>
</feature>
<keyword evidence="1" id="KW-1133">Transmembrane helix</keyword>
<protein>
    <recommendedName>
        <fullName evidence="4">ABC transporter permease</fullName>
    </recommendedName>
</protein>
<feature type="transmembrane region" description="Helical" evidence="1">
    <location>
        <begin position="61"/>
        <end position="78"/>
    </location>
</feature>